<feature type="region of interest" description="Disordered" evidence="1">
    <location>
        <begin position="94"/>
        <end position="118"/>
    </location>
</feature>
<name>A0A5E6ZKU5_PSEFL</name>
<evidence type="ECO:0000313" key="2">
    <source>
        <dbReference type="EMBL" id="VVN66395.1"/>
    </source>
</evidence>
<dbReference type="AlphaFoldDB" id="A0A5E6ZKU5"/>
<organism evidence="2 3">
    <name type="scientific">Pseudomonas fluorescens</name>
    <dbReference type="NCBI Taxonomy" id="294"/>
    <lineage>
        <taxon>Bacteria</taxon>
        <taxon>Pseudomonadati</taxon>
        <taxon>Pseudomonadota</taxon>
        <taxon>Gammaproteobacteria</taxon>
        <taxon>Pseudomonadales</taxon>
        <taxon>Pseudomonadaceae</taxon>
        <taxon>Pseudomonas</taxon>
    </lineage>
</organism>
<reference evidence="2 3" key="1">
    <citation type="submission" date="2019-09" db="EMBL/GenBank/DDBJ databases">
        <authorList>
            <person name="Chandra G."/>
            <person name="Truman W A."/>
        </authorList>
    </citation>
    <scope>NUCLEOTIDE SEQUENCE [LARGE SCALE GENOMIC DNA]</scope>
    <source>
        <strain evidence="2">PS712</strain>
    </source>
</reference>
<gene>
    <name evidence="2" type="ORF">PS712_00125</name>
</gene>
<proteinExistence type="predicted"/>
<accession>A0A5E6ZKU5</accession>
<sequence length="118" mass="13090">MNSLNKPCADGVGDDISSKTFDVLFPANGAIVIALLPKAPSPLQRLIHGKTAAGLDSAHQLTQRFILQLHKAMQMIRHHYPSQKNSQTVLLRPMQFPGNQPAQPPNRENRLPLINHRC</sequence>
<evidence type="ECO:0000313" key="3">
    <source>
        <dbReference type="Proteomes" id="UP000326018"/>
    </source>
</evidence>
<dbReference type="EMBL" id="CABVIB010000001">
    <property type="protein sequence ID" value="VVN66395.1"/>
    <property type="molecule type" value="Genomic_DNA"/>
</dbReference>
<dbReference type="Proteomes" id="UP000326018">
    <property type="component" value="Unassembled WGS sequence"/>
</dbReference>
<evidence type="ECO:0000256" key="1">
    <source>
        <dbReference type="SAM" id="MobiDB-lite"/>
    </source>
</evidence>
<protein>
    <submittedName>
        <fullName evidence="2">Uncharacterized protein</fullName>
    </submittedName>
</protein>